<dbReference type="Proteomes" id="UP000246303">
    <property type="component" value="Unassembled WGS sequence"/>
</dbReference>
<keyword evidence="1 3" id="KW-0808">Transferase</keyword>
<dbReference type="EMBL" id="QHLZ01000001">
    <property type="protein sequence ID" value="PXA69186.1"/>
    <property type="molecule type" value="Genomic_DNA"/>
</dbReference>
<sequence length="165" mass="18269">MNLSIRTAIPSDYDAIACITADAYLGARYFENVDHPYMRKILQVAERAAVAQMIVAERDGAVIGSATLAVYGDEWADVALPDELEFRLLVVDPAVQRSGAGRSMVEYILAHAKSLPGINALSLTTGEDWVSAHALYQRLGFSRAPERDWPIPENGKMLRVYRMEL</sequence>
<protein>
    <submittedName>
        <fullName evidence="3">GNAT family N-acetyltransferase</fullName>
    </submittedName>
</protein>
<gene>
    <name evidence="3" type="ORF">CVS29_01050</name>
</gene>
<evidence type="ECO:0000313" key="4">
    <source>
        <dbReference type="Proteomes" id="UP000246303"/>
    </source>
</evidence>
<comment type="caution">
    <text evidence="3">The sequence shown here is derived from an EMBL/GenBank/DDBJ whole genome shotgun (WGS) entry which is preliminary data.</text>
</comment>
<dbReference type="GO" id="GO:0016747">
    <property type="term" value="F:acyltransferase activity, transferring groups other than amino-acyl groups"/>
    <property type="evidence" value="ECO:0007669"/>
    <property type="project" value="InterPro"/>
</dbReference>
<dbReference type="OrthoDB" id="273614at2"/>
<reference evidence="3 4" key="1">
    <citation type="submission" date="2018-05" db="EMBL/GenBank/DDBJ databases">
        <title>Genetic diversity of glacier-inhabiting Cryobacterium bacteria in China and description of Cryobacterium mengkeensis sp. nov. and Arthrobacter glacialis sp. nov.</title>
        <authorList>
            <person name="Liu Q."/>
            <person name="Xin Y.-H."/>
        </authorList>
    </citation>
    <scope>NUCLEOTIDE SEQUENCE [LARGE SCALE GENOMIC DNA]</scope>
    <source>
        <strain evidence="3 4">GP3</strain>
    </source>
</reference>
<evidence type="ECO:0000313" key="3">
    <source>
        <dbReference type="EMBL" id="PXA69186.1"/>
    </source>
</evidence>
<proteinExistence type="predicted"/>
<dbReference type="AlphaFoldDB" id="A0A2V3DUY6"/>
<evidence type="ECO:0000256" key="1">
    <source>
        <dbReference type="ARBA" id="ARBA00022679"/>
    </source>
</evidence>
<dbReference type="RefSeq" id="WP_110104474.1">
    <property type="nucleotide sequence ID" value="NZ_JACBZZ010000001.1"/>
</dbReference>
<dbReference type="Gene3D" id="3.40.630.30">
    <property type="match status" value="1"/>
</dbReference>
<dbReference type="PROSITE" id="PS51186">
    <property type="entry name" value="GNAT"/>
    <property type="match status" value="1"/>
</dbReference>
<dbReference type="CDD" id="cd04301">
    <property type="entry name" value="NAT_SF"/>
    <property type="match status" value="1"/>
</dbReference>
<dbReference type="InterPro" id="IPR050832">
    <property type="entry name" value="Bact_Acetyltransf"/>
</dbReference>
<keyword evidence="4" id="KW-1185">Reference proteome</keyword>
<dbReference type="InterPro" id="IPR016181">
    <property type="entry name" value="Acyl_CoA_acyltransferase"/>
</dbReference>
<name>A0A2V3DUY6_9MICC</name>
<keyword evidence="2" id="KW-0012">Acyltransferase</keyword>
<dbReference type="InterPro" id="IPR000182">
    <property type="entry name" value="GNAT_dom"/>
</dbReference>
<dbReference type="Pfam" id="PF00583">
    <property type="entry name" value="Acetyltransf_1"/>
    <property type="match status" value="1"/>
</dbReference>
<dbReference type="SUPFAM" id="SSF55729">
    <property type="entry name" value="Acyl-CoA N-acyltransferases (Nat)"/>
    <property type="match status" value="1"/>
</dbReference>
<dbReference type="PANTHER" id="PTHR43877">
    <property type="entry name" value="AMINOALKYLPHOSPHONATE N-ACETYLTRANSFERASE-RELATED-RELATED"/>
    <property type="match status" value="1"/>
</dbReference>
<organism evidence="3 4">
    <name type="scientific">Arthrobacter psychrochitiniphilus</name>
    <dbReference type="NCBI Taxonomy" id="291045"/>
    <lineage>
        <taxon>Bacteria</taxon>
        <taxon>Bacillati</taxon>
        <taxon>Actinomycetota</taxon>
        <taxon>Actinomycetes</taxon>
        <taxon>Micrococcales</taxon>
        <taxon>Micrococcaceae</taxon>
        <taxon>Arthrobacter</taxon>
    </lineage>
</organism>
<evidence type="ECO:0000256" key="2">
    <source>
        <dbReference type="ARBA" id="ARBA00023315"/>
    </source>
</evidence>
<accession>A0A2V3DUY6</accession>